<keyword evidence="2" id="KW-1133">Transmembrane helix</keyword>
<evidence type="ECO:0000313" key="3">
    <source>
        <dbReference type="EMBL" id="PKD27021.1"/>
    </source>
</evidence>
<dbReference type="AlphaFoldDB" id="A0A2N0UJ64"/>
<dbReference type="Pfam" id="PF04294">
    <property type="entry name" value="VanW"/>
    <property type="match status" value="1"/>
</dbReference>
<dbReference type="PANTHER" id="PTHR35788:SF1">
    <property type="entry name" value="EXPORTED PROTEIN"/>
    <property type="match status" value="1"/>
</dbReference>
<protein>
    <submittedName>
        <fullName evidence="3">Vancomycin B-type resistance protein VanW</fullName>
    </submittedName>
</protein>
<dbReference type="InterPro" id="IPR007391">
    <property type="entry name" value="Vancomycin_resist_VanW"/>
</dbReference>
<keyword evidence="4" id="KW-1185">Reference proteome</keyword>
<evidence type="ECO:0000313" key="4">
    <source>
        <dbReference type="Proteomes" id="UP000233425"/>
    </source>
</evidence>
<dbReference type="Proteomes" id="UP000233425">
    <property type="component" value="Unassembled WGS sequence"/>
</dbReference>
<feature type="region of interest" description="Disordered" evidence="1">
    <location>
        <begin position="15"/>
        <end position="35"/>
    </location>
</feature>
<dbReference type="EMBL" id="NNSR01000073">
    <property type="protein sequence ID" value="PKD27021.1"/>
    <property type="molecule type" value="Genomic_DNA"/>
</dbReference>
<keyword evidence="2" id="KW-0472">Membrane</keyword>
<evidence type="ECO:0000256" key="2">
    <source>
        <dbReference type="SAM" id="Phobius"/>
    </source>
</evidence>
<feature type="compositionally biased region" description="Basic and acidic residues" evidence="1">
    <location>
        <begin position="546"/>
        <end position="560"/>
    </location>
</feature>
<reference evidence="3" key="1">
    <citation type="journal article" date="2018" name="Environ. Microbiol.">
        <title>Sporulation capability and amylosome conservation among diverse human colonic and rumen isolates of the keystone starch-degrader Ruminococcus bromii.</title>
        <authorList>
            <person name="Mukhopadhya I."/>
            <person name="Morais S."/>
            <person name="Laverde-Gomez J."/>
            <person name="Sheridan P.O."/>
            <person name="Walker A.W."/>
            <person name="Kelly W."/>
            <person name="Klieve A.V."/>
            <person name="Ouwerkerk D."/>
            <person name="Duncan S.H."/>
            <person name="Louis P."/>
            <person name="Koropatkin N."/>
            <person name="Cockburn D."/>
            <person name="Kibler R."/>
            <person name="Cooper P.J."/>
            <person name="Sandoval C."/>
            <person name="Crost E."/>
            <person name="Juge N."/>
            <person name="Bayer E.A."/>
            <person name="Flint H.J."/>
        </authorList>
    </citation>
    <scope>NUCLEOTIDE SEQUENCE [LARGE SCALE GENOMIC DNA]</scope>
    <source>
        <strain evidence="3">ATCC 27255</strain>
    </source>
</reference>
<evidence type="ECO:0000256" key="1">
    <source>
        <dbReference type="SAM" id="MobiDB-lite"/>
    </source>
</evidence>
<feature type="region of interest" description="Disordered" evidence="1">
    <location>
        <begin position="471"/>
        <end position="569"/>
    </location>
</feature>
<proteinExistence type="predicted"/>
<keyword evidence="2" id="KW-0812">Transmembrane</keyword>
<dbReference type="PANTHER" id="PTHR35788">
    <property type="entry name" value="EXPORTED PROTEIN-RELATED"/>
    <property type="match status" value="1"/>
</dbReference>
<feature type="compositionally biased region" description="Low complexity" evidence="1">
    <location>
        <begin position="15"/>
        <end position="24"/>
    </location>
</feature>
<feature type="compositionally biased region" description="Basic residues" evidence="1">
    <location>
        <begin position="25"/>
        <end position="35"/>
    </location>
</feature>
<comment type="caution">
    <text evidence="3">The sequence shown here is derived from an EMBL/GenBank/DDBJ whole genome shotgun (WGS) entry which is preliminary data.</text>
</comment>
<gene>
    <name evidence="3" type="primary">vanW</name>
    <name evidence="3" type="ORF">RBATCC27255_01888</name>
</gene>
<dbReference type="InterPro" id="IPR052913">
    <property type="entry name" value="Glycopeptide_resist_protein"/>
</dbReference>
<accession>A0A2N0UJ64</accession>
<feature type="compositionally biased region" description="Low complexity" evidence="1">
    <location>
        <begin position="493"/>
        <end position="545"/>
    </location>
</feature>
<organism evidence="3 4">
    <name type="scientific">Ruminococcus bromii</name>
    <dbReference type="NCBI Taxonomy" id="40518"/>
    <lineage>
        <taxon>Bacteria</taxon>
        <taxon>Bacillati</taxon>
        <taxon>Bacillota</taxon>
        <taxon>Clostridia</taxon>
        <taxon>Eubacteriales</taxon>
        <taxon>Oscillospiraceae</taxon>
        <taxon>Ruminococcus</taxon>
    </lineage>
</organism>
<name>A0A2N0UJ64_9FIRM</name>
<feature type="transmembrane region" description="Helical" evidence="2">
    <location>
        <begin position="42"/>
        <end position="66"/>
    </location>
</feature>
<sequence length="569" mass="60940">MDDILVVDEELVDINHGSNGSSNGKKGRHSAAKGEKKSKKKLVVIISSAAAAVIALGVAGFCVFGGNLFNKVEEAVAGEFKFPDGTTVSGISISGKTYDEAKKLLEKNEESFVKPLSISVDVSGIISNVTEKDFKYTYDIESVLNEIKAKATDPSAETASTSGSAYTVTATVIPESVEEAAKKVAKKNYKGAENAYVSKFHPFAKKRFEYTEETQGQKVNETDLTNQFKGVFASGASEYRIIADVEKTDAKITVDDLKKNIVLLSTYETVSTNTANGTENMRVSLKACNGSVIEPGATWSFNKCTGNSNLESLGYKPAGVISNGKSDIGIGGGICQSSSTIYNAAVRANMKVEERYCHKWASSYVPTGLDATIDYGNLDLKLSNPTDYQMFLECKVVDSTLYVSFWGWKSDSYDLIMTRNKLTDRGGSSYTVKAWRVYYKDGKEVDSESLGSSTYDTANGYIFIDAANDPRAKYGDDVNVPDETAPTNSNDDSSAASSSSVQSSYSEPSHSSSSKPSQSKPSSSSSSSHVSSSSSTPSSSPSHSSSEPKTEPKPEPEPEPTHAGSDVTE</sequence>